<keyword evidence="8 9" id="KW-0119">Carbohydrate metabolism</keyword>
<comment type="cofactor">
    <cofactor evidence="9">
        <name>Zn(2+)</name>
        <dbReference type="ChEBI" id="CHEBI:29105"/>
    </cofactor>
    <text evidence="9">Binds 1 zinc ion per subunit.</text>
</comment>
<evidence type="ECO:0000313" key="12">
    <source>
        <dbReference type="EMBL" id="SFB85321.1"/>
    </source>
</evidence>
<dbReference type="GO" id="GO:0008968">
    <property type="term" value="F:D-sedoheptulose 7-phosphate isomerase activity"/>
    <property type="evidence" value="ECO:0007669"/>
    <property type="project" value="UniProtKB-UniRule"/>
</dbReference>
<keyword evidence="4 9" id="KW-0963">Cytoplasm</keyword>
<dbReference type="PROSITE" id="PS51464">
    <property type="entry name" value="SIS"/>
    <property type="match status" value="1"/>
</dbReference>
<dbReference type="STRING" id="623281.SAMN05421747_101522"/>
<feature type="binding site" evidence="9">
    <location>
        <position position="474"/>
    </location>
    <ligand>
        <name>Zn(2+)</name>
        <dbReference type="ChEBI" id="CHEBI:29105"/>
    </ligand>
</feature>
<dbReference type="CDD" id="cd03800">
    <property type="entry name" value="GT4_sucrose_synthase"/>
    <property type="match status" value="1"/>
</dbReference>
<comment type="function">
    <text evidence="9">Catalyzes the isomerization of sedoheptulose 7-phosphate in D-glycero-D-manno-heptose 7-phosphate.</text>
</comment>
<gene>
    <name evidence="9" type="primary">gmhA</name>
    <name evidence="12" type="ORF">SAMN05421747_101522</name>
</gene>
<keyword evidence="7 9" id="KW-0413">Isomerase</keyword>
<dbReference type="SUPFAM" id="SSF53697">
    <property type="entry name" value="SIS domain"/>
    <property type="match status" value="1"/>
</dbReference>
<evidence type="ECO:0000256" key="7">
    <source>
        <dbReference type="ARBA" id="ARBA00023235"/>
    </source>
</evidence>
<keyword evidence="13" id="KW-1185">Reference proteome</keyword>
<dbReference type="EMBL" id="FOLL01000001">
    <property type="protein sequence ID" value="SFB85321.1"/>
    <property type="molecule type" value="Genomic_DNA"/>
</dbReference>
<feature type="binding site" evidence="9">
    <location>
        <position position="586"/>
    </location>
    <ligand>
        <name>Zn(2+)</name>
        <dbReference type="ChEBI" id="CHEBI:29105"/>
    </ligand>
</feature>
<dbReference type="HAMAP" id="MF_00067">
    <property type="entry name" value="GmhA"/>
    <property type="match status" value="1"/>
</dbReference>
<proteinExistence type="inferred from homology"/>
<evidence type="ECO:0000259" key="11">
    <source>
        <dbReference type="PROSITE" id="PS51464"/>
    </source>
</evidence>
<keyword evidence="5 9" id="KW-0479">Metal-binding</keyword>
<dbReference type="RefSeq" id="WP_090970720.1">
    <property type="nucleotide sequence ID" value="NZ_FOLL01000001.1"/>
</dbReference>
<comment type="pathway">
    <text evidence="9">Carbohydrate biosynthesis; D-glycero-D-manno-heptose 7-phosphate biosynthesis; D-glycero-alpha-D-manno-heptose 7-phosphate and D-glycero-beta-D-manno-heptose 7-phosphate from sedoheptulose 7-phosphate: step 1/1.</text>
</comment>
<dbReference type="GO" id="GO:0005975">
    <property type="term" value="P:carbohydrate metabolic process"/>
    <property type="evidence" value="ECO:0007669"/>
    <property type="project" value="UniProtKB-UniRule"/>
</dbReference>
<organism evidence="12 13">
    <name type="scientific">Parapedobacter composti</name>
    <dbReference type="NCBI Taxonomy" id="623281"/>
    <lineage>
        <taxon>Bacteria</taxon>
        <taxon>Pseudomonadati</taxon>
        <taxon>Bacteroidota</taxon>
        <taxon>Sphingobacteriia</taxon>
        <taxon>Sphingobacteriales</taxon>
        <taxon>Sphingobacteriaceae</taxon>
        <taxon>Parapedobacter</taxon>
    </lineage>
</organism>
<feature type="region of interest" description="Disordered" evidence="10">
    <location>
        <begin position="626"/>
        <end position="647"/>
    </location>
</feature>
<dbReference type="GO" id="GO:0005737">
    <property type="term" value="C:cytoplasm"/>
    <property type="evidence" value="ECO:0007669"/>
    <property type="project" value="UniProtKB-SubCell"/>
</dbReference>
<keyword evidence="6 9" id="KW-0862">Zinc</keyword>
<feature type="domain" description="SIS" evidence="11">
    <location>
        <begin position="450"/>
        <end position="610"/>
    </location>
</feature>
<dbReference type="Proteomes" id="UP000199577">
    <property type="component" value="Unassembled WGS sequence"/>
</dbReference>
<dbReference type="InterPro" id="IPR001347">
    <property type="entry name" value="SIS_dom"/>
</dbReference>
<evidence type="ECO:0000256" key="8">
    <source>
        <dbReference type="ARBA" id="ARBA00023277"/>
    </source>
</evidence>
<dbReference type="Gene3D" id="3.40.50.10490">
    <property type="entry name" value="Glucose-6-phosphate isomerase like protein, domain 1"/>
    <property type="match status" value="1"/>
</dbReference>
<dbReference type="CDD" id="cd05006">
    <property type="entry name" value="SIS_GmhA"/>
    <property type="match status" value="1"/>
</dbReference>
<dbReference type="Pfam" id="PF00534">
    <property type="entry name" value="Glycos_transf_1"/>
    <property type="match status" value="1"/>
</dbReference>
<feature type="binding site" evidence="9">
    <location>
        <position position="478"/>
    </location>
    <ligand>
        <name>substrate</name>
    </ligand>
</feature>
<dbReference type="GO" id="GO:0016757">
    <property type="term" value="F:glycosyltransferase activity"/>
    <property type="evidence" value="ECO:0007669"/>
    <property type="project" value="InterPro"/>
</dbReference>
<feature type="binding site" evidence="9">
    <location>
        <begin position="465"/>
        <end position="467"/>
    </location>
    <ligand>
        <name>substrate</name>
    </ligand>
</feature>
<evidence type="ECO:0000256" key="4">
    <source>
        <dbReference type="ARBA" id="ARBA00022490"/>
    </source>
</evidence>
<dbReference type="InterPro" id="IPR050099">
    <property type="entry name" value="SIS_GmhA/DiaA_subfam"/>
</dbReference>
<sequence length="647" mass="71529">MNKTIALISEHASPLATLGGVDSGGQNIYVGELARQLASLGYQVDIFTRRDNEKLPIEVQWLPGVRVIHVDAGPAKQLPKEALFPFMDAFVAFMEMYMARLSEPYRLLHANFWMSGYVAMKLKERLGIPFVITFHALGKVRLMHQGDADRFPKERCEVELKTMEKADAIIAECPQDQADLEQFYHIGNGKIRMIPCGFSPHEFHPIDKAYARMLLDLHPTRKIILQLGRMVPRKGVDNVIQSLAYLSDRYDTQLVIVGGEQDKANLTADPEYQRLMELATSLGVANAISFEGRKSREQLKYFYSAADVFVSTPWYEPFGITPLEAMACGTPVIGAKVGGIQYSVAHGKTGFLVPPKDPEALAHKLEFLLTHEDLRVYMRRNGLRRVNEYFTWEKVALQMDEVYRSITDRHNGLVNHDRQVILDAFEDAASVFRRSGSALADTLLTAGETLADTFLNGGKVLVCGNGGSAAESLHFSAELLGRFELPNRVGLPVISLMADTAMLTAWSNDIGFDDIFARQVEAYGRPGDVLLCLSTSGNSKNILQAMDKAKQLGMVCVTILGKDGGMAVTKGDINLVVPSENTQRIQEVHLHVIHLLCSLVERKLADLPEIGQAALNYPPPVGSLVTPHQHNGKTNGHHVGQKSSILG</sequence>
<name>A0A1I1EDW4_9SPHI</name>
<evidence type="ECO:0000256" key="2">
    <source>
        <dbReference type="ARBA" id="ARBA00004496"/>
    </source>
</evidence>
<dbReference type="InterPro" id="IPR046348">
    <property type="entry name" value="SIS_dom_sf"/>
</dbReference>
<comment type="miscellaneous">
    <text evidence="9">The reaction produces a racemic mixture of D-glycero-alpha-D-manno-heptose 7-phosphate and D-glycero-beta-D-manno-heptose 7-phosphate.</text>
</comment>
<feature type="binding site" evidence="9">
    <location>
        <begin position="508"/>
        <end position="509"/>
    </location>
    <ligand>
        <name>substrate</name>
    </ligand>
</feature>
<dbReference type="InterPro" id="IPR028098">
    <property type="entry name" value="Glyco_trans_4-like_N"/>
</dbReference>
<evidence type="ECO:0000256" key="1">
    <source>
        <dbReference type="ARBA" id="ARBA00000348"/>
    </source>
</evidence>
<feature type="binding site" evidence="9">
    <location>
        <position position="586"/>
    </location>
    <ligand>
        <name>substrate</name>
    </ligand>
</feature>
<dbReference type="GO" id="GO:0008270">
    <property type="term" value="F:zinc ion binding"/>
    <property type="evidence" value="ECO:0007669"/>
    <property type="project" value="UniProtKB-UniRule"/>
</dbReference>
<dbReference type="UniPathway" id="UPA00041">
    <property type="reaction ID" value="UER00436"/>
</dbReference>
<dbReference type="GO" id="GO:0097367">
    <property type="term" value="F:carbohydrate derivative binding"/>
    <property type="evidence" value="ECO:0007669"/>
    <property type="project" value="InterPro"/>
</dbReference>
<evidence type="ECO:0000256" key="10">
    <source>
        <dbReference type="SAM" id="MobiDB-lite"/>
    </source>
</evidence>
<feature type="binding site" evidence="9">
    <location>
        <position position="594"/>
    </location>
    <ligand>
        <name>Zn(2+)</name>
        <dbReference type="ChEBI" id="CHEBI:29105"/>
    </ligand>
</feature>
<comment type="similarity">
    <text evidence="3 9">Belongs to the SIS family. GmhA subfamily.</text>
</comment>
<comment type="subcellular location">
    <subcellularLocation>
        <location evidence="2 9">Cytoplasm</location>
    </subcellularLocation>
</comment>
<dbReference type="AlphaFoldDB" id="A0A1I1EDW4"/>
<dbReference type="Gene3D" id="3.40.50.2000">
    <property type="entry name" value="Glycogen Phosphorylase B"/>
    <property type="match status" value="2"/>
</dbReference>
<dbReference type="InterPro" id="IPR004515">
    <property type="entry name" value="Phosphoheptose_Isoase"/>
</dbReference>
<dbReference type="InterPro" id="IPR001296">
    <property type="entry name" value="Glyco_trans_1"/>
</dbReference>
<dbReference type="GO" id="GO:2001061">
    <property type="term" value="P:D-glycero-D-manno-heptose 7-phosphate biosynthetic process"/>
    <property type="evidence" value="ECO:0007669"/>
    <property type="project" value="UniProtKB-UniPathway"/>
</dbReference>
<evidence type="ECO:0000256" key="5">
    <source>
        <dbReference type="ARBA" id="ARBA00022723"/>
    </source>
</evidence>
<dbReference type="InterPro" id="IPR035461">
    <property type="entry name" value="GmhA/DiaA"/>
</dbReference>
<evidence type="ECO:0000256" key="3">
    <source>
        <dbReference type="ARBA" id="ARBA00009894"/>
    </source>
</evidence>
<evidence type="ECO:0000256" key="6">
    <source>
        <dbReference type="ARBA" id="ARBA00022833"/>
    </source>
</evidence>
<dbReference type="Pfam" id="PF13580">
    <property type="entry name" value="SIS_2"/>
    <property type="match status" value="1"/>
</dbReference>
<dbReference type="EC" id="5.3.1.28" evidence="9"/>
<evidence type="ECO:0000256" key="9">
    <source>
        <dbReference type="HAMAP-Rule" id="MF_00067"/>
    </source>
</evidence>
<dbReference type="SUPFAM" id="SSF53756">
    <property type="entry name" value="UDP-Glycosyltransferase/glycogen phosphorylase"/>
    <property type="match status" value="1"/>
</dbReference>
<feature type="binding site" evidence="9">
    <location>
        <position position="539"/>
    </location>
    <ligand>
        <name>substrate</name>
    </ligand>
</feature>
<comment type="catalytic activity">
    <reaction evidence="1 9">
        <text>2 D-sedoheptulose 7-phosphate = D-glycero-alpha-D-manno-heptose 7-phosphate + D-glycero-beta-D-manno-heptose 7-phosphate</text>
        <dbReference type="Rhea" id="RHEA:27489"/>
        <dbReference type="ChEBI" id="CHEBI:57483"/>
        <dbReference type="ChEBI" id="CHEBI:60203"/>
        <dbReference type="ChEBI" id="CHEBI:60204"/>
        <dbReference type="EC" id="5.3.1.28"/>
    </reaction>
</comment>
<feature type="binding site" evidence="9">
    <location>
        <begin position="534"/>
        <end position="536"/>
    </location>
    <ligand>
        <name>substrate</name>
    </ligand>
</feature>
<dbReference type="OrthoDB" id="9810929at2"/>
<dbReference type="PANTHER" id="PTHR30390">
    <property type="entry name" value="SEDOHEPTULOSE 7-PHOSPHATE ISOMERASE / DNAA INITIATOR-ASSOCIATING FACTOR FOR REPLICATION INITIATION"/>
    <property type="match status" value="1"/>
</dbReference>
<dbReference type="Pfam" id="PF13439">
    <property type="entry name" value="Glyco_transf_4"/>
    <property type="match status" value="1"/>
</dbReference>
<accession>A0A1I1EDW4</accession>
<reference evidence="12 13" key="1">
    <citation type="submission" date="2016-10" db="EMBL/GenBank/DDBJ databases">
        <authorList>
            <person name="de Groot N.N."/>
        </authorList>
    </citation>
    <scope>NUCLEOTIDE SEQUENCE [LARGE SCALE GENOMIC DNA]</scope>
    <source>
        <strain evidence="12 13">DSM 22900</strain>
    </source>
</reference>
<protein>
    <recommendedName>
        <fullName evidence="9">Phosphoheptose isomerase</fullName>
        <ecNumber evidence="9">5.3.1.28</ecNumber>
    </recommendedName>
    <alternativeName>
        <fullName evidence="9">Sedoheptulose 7-phosphate isomerase</fullName>
    </alternativeName>
</protein>
<feature type="binding site" evidence="9">
    <location>
        <position position="478"/>
    </location>
    <ligand>
        <name>Zn(2+)</name>
        <dbReference type="ChEBI" id="CHEBI:29105"/>
    </ligand>
</feature>
<evidence type="ECO:0000313" key="13">
    <source>
        <dbReference type="Proteomes" id="UP000199577"/>
    </source>
</evidence>